<evidence type="ECO:0000256" key="2">
    <source>
        <dbReference type="ARBA" id="ARBA00023002"/>
    </source>
</evidence>
<dbReference type="Gene3D" id="3.40.50.720">
    <property type="entry name" value="NAD(P)-binding Rossmann-like Domain"/>
    <property type="match status" value="1"/>
</dbReference>
<organism evidence="6 7">
    <name type="scientific">Mesorhizobium australafricanum</name>
    <dbReference type="NCBI Taxonomy" id="3072311"/>
    <lineage>
        <taxon>Bacteria</taxon>
        <taxon>Pseudomonadati</taxon>
        <taxon>Pseudomonadota</taxon>
        <taxon>Alphaproteobacteria</taxon>
        <taxon>Hyphomicrobiales</taxon>
        <taxon>Phyllobacteriaceae</taxon>
        <taxon>Mesorhizobium</taxon>
    </lineage>
</organism>
<sequence length="293" mass="31217">MTKLERPSFLVGLIGSGIQASRTPPMHEREADEQGLRLIYQKIDLERLALGPEALPELLAAAERMGFAGLNITHPCKQAVIRYLDELSPDAAALGAVNTVVLRNGRRIGHNTDWWGFAESFRRGLPGAALGRVVQLGAGGAGAAVAHALMTLGVDELVLSDVDPSRAQAVAASLNERFGAGRARASQELAADMAVAEGLVHCTPTGMANYPGLPLPEELLRPDLWVAEIVYFPLETKLLRVARGLGCRTLDGGGMAVFQAVEAFRLITGVTPDPERMLRHFAELGSTAVRSAA</sequence>
<feature type="binding site" evidence="4">
    <location>
        <position position="73"/>
    </location>
    <ligand>
        <name>shikimate</name>
        <dbReference type="ChEBI" id="CHEBI:36208"/>
    </ligand>
</feature>
<dbReference type="InterPro" id="IPR022893">
    <property type="entry name" value="Shikimate_DH_fam"/>
</dbReference>
<comment type="catalytic activity">
    <reaction evidence="4">
        <text>shikimate + NADP(+) = 3-dehydroshikimate + NADPH + H(+)</text>
        <dbReference type="Rhea" id="RHEA:17737"/>
        <dbReference type="ChEBI" id="CHEBI:15378"/>
        <dbReference type="ChEBI" id="CHEBI:16630"/>
        <dbReference type="ChEBI" id="CHEBI:36208"/>
        <dbReference type="ChEBI" id="CHEBI:57783"/>
        <dbReference type="ChEBI" id="CHEBI:58349"/>
        <dbReference type="EC" id="1.1.1.25"/>
    </reaction>
</comment>
<keyword evidence="3 4" id="KW-0057">Aromatic amino acid biosynthesis</keyword>
<name>A0ABU4WUJ3_9HYPH</name>
<dbReference type="RefSeq" id="WP_320212853.1">
    <property type="nucleotide sequence ID" value="NZ_JAVIIS010000005.1"/>
</dbReference>
<dbReference type="Proteomes" id="UP001272097">
    <property type="component" value="Unassembled WGS sequence"/>
</dbReference>
<keyword evidence="7" id="KW-1185">Reference proteome</keyword>
<feature type="binding site" evidence="4">
    <location>
        <position position="229"/>
    </location>
    <ligand>
        <name>NADP(+)</name>
        <dbReference type="ChEBI" id="CHEBI:58349"/>
    </ligand>
</feature>
<keyword evidence="4" id="KW-0521">NADP</keyword>
<feature type="binding site" evidence="4">
    <location>
        <position position="259"/>
    </location>
    <ligand>
        <name>shikimate</name>
        <dbReference type="ChEBI" id="CHEBI:36208"/>
    </ligand>
</feature>
<gene>
    <name evidence="4" type="primary">aroE</name>
    <name evidence="6" type="ORF">RFM51_05065</name>
</gene>
<evidence type="ECO:0000256" key="3">
    <source>
        <dbReference type="ARBA" id="ARBA00023141"/>
    </source>
</evidence>
<dbReference type="Gene3D" id="3.40.50.10860">
    <property type="entry name" value="Leucine Dehydrogenase, chain A, domain 1"/>
    <property type="match status" value="1"/>
</dbReference>
<keyword evidence="4" id="KW-0028">Amino-acid biosynthesis</keyword>
<feature type="binding site" evidence="4">
    <location>
        <begin position="137"/>
        <end position="141"/>
    </location>
    <ligand>
        <name>NADP(+)</name>
        <dbReference type="ChEBI" id="CHEBI:58349"/>
    </ligand>
</feature>
<dbReference type="NCBIfam" id="NF009201">
    <property type="entry name" value="PRK12549.1"/>
    <property type="match status" value="1"/>
</dbReference>
<feature type="binding site" evidence="4">
    <location>
        <begin position="21"/>
        <end position="23"/>
    </location>
    <ligand>
        <name>shikimate</name>
        <dbReference type="ChEBI" id="CHEBI:36208"/>
    </ligand>
</feature>
<dbReference type="Pfam" id="PF08501">
    <property type="entry name" value="Shikimate_dh_N"/>
    <property type="match status" value="1"/>
</dbReference>
<evidence type="ECO:0000256" key="4">
    <source>
        <dbReference type="HAMAP-Rule" id="MF_00222"/>
    </source>
</evidence>
<protein>
    <recommendedName>
        <fullName evidence="4">Shikimate dehydrogenase (NADP(+))</fullName>
        <shortName evidence="4">SDH</shortName>
        <ecNumber evidence="4">1.1.1.25</ecNumber>
    </recommendedName>
</protein>
<reference evidence="6 7" key="1">
    <citation type="submission" date="2023-08" db="EMBL/GenBank/DDBJ databases">
        <title>Implementing the SeqCode for naming new Mesorhizobium species isolated from Vachellia karroo root nodules.</title>
        <authorList>
            <person name="Van Lill M."/>
        </authorList>
    </citation>
    <scope>NUCLEOTIDE SEQUENCE [LARGE SCALE GENOMIC DNA]</scope>
    <source>
        <strain evidence="6 7">VK3E</strain>
    </source>
</reference>
<dbReference type="SUPFAM" id="SSF53223">
    <property type="entry name" value="Aminoacid dehydrogenase-like, N-terminal domain"/>
    <property type="match status" value="1"/>
</dbReference>
<dbReference type="GO" id="GO:0004764">
    <property type="term" value="F:shikimate 3-dehydrogenase (NADP+) activity"/>
    <property type="evidence" value="ECO:0007669"/>
    <property type="project" value="UniProtKB-EC"/>
</dbReference>
<evidence type="ECO:0000256" key="1">
    <source>
        <dbReference type="ARBA" id="ARBA00004871"/>
    </source>
</evidence>
<comment type="subunit">
    <text evidence="4">Homodimer.</text>
</comment>
<comment type="caution">
    <text evidence="6">The sequence shown here is derived from an EMBL/GenBank/DDBJ whole genome shotgun (WGS) entry which is preliminary data.</text>
</comment>
<dbReference type="SUPFAM" id="SSF51735">
    <property type="entry name" value="NAD(P)-binding Rossmann-fold domains"/>
    <property type="match status" value="1"/>
</dbReference>
<feature type="domain" description="Shikimate dehydrogenase substrate binding N-terminal" evidence="5">
    <location>
        <begin position="13"/>
        <end position="100"/>
    </location>
</feature>
<dbReference type="EMBL" id="JAVIIS010000005">
    <property type="protein sequence ID" value="MDX8438953.1"/>
    <property type="molecule type" value="Genomic_DNA"/>
</dbReference>
<feature type="binding site" evidence="4">
    <location>
        <position position="98"/>
    </location>
    <ligand>
        <name>shikimate</name>
        <dbReference type="ChEBI" id="CHEBI:36208"/>
    </ligand>
</feature>
<dbReference type="PANTHER" id="PTHR21089:SF1">
    <property type="entry name" value="BIFUNCTIONAL 3-DEHYDROQUINATE DEHYDRATASE_SHIKIMATE DEHYDROGENASE, CHLOROPLASTIC"/>
    <property type="match status" value="1"/>
</dbReference>
<keyword evidence="2 4" id="KW-0560">Oxidoreductase</keyword>
<dbReference type="InterPro" id="IPR036291">
    <property type="entry name" value="NAD(P)-bd_dom_sf"/>
</dbReference>
<feature type="binding site" evidence="4">
    <location>
        <position position="231"/>
    </location>
    <ligand>
        <name>shikimate</name>
        <dbReference type="ChEBI" id="CHEBI:36208"/>
    </ligand>
</feature>
<evidence type="ECO:0000259" key="5">
    <source>
        <dbReference type="Pfam" id="PF08501"/>
    </source>
</evidence>
<evidence type="ECO:0000313" key="7">
    <source>
        <dbReference type="Proteomes" id="UP001272097"/>
    </source>
</evidence>
<dbReference type="CDD" id="cd01065">
    <property type="entry name" value="NAD_bind_Shikimate_DH"/>
    <property type="match status" value="1"/>
</dbReference>
<comment type="pathway">
    <text evidence="1 4">Metabolic intermediate biosynthesis; chorismate biosynthesis; chorismate from D-erythrose 4-phosphate and phosphoenolpyruvate: step 4/7.</text>
</comment>
<dbReference type="InterPro" id="IPR046346">
    <property type="entry name" value="Aminoacid_DH-like_N_sf"/>
</dbReference>
<feature type="binding site" evidence="4">
    <location>
        <position position="113"/>
    </location>
    <ligand>
        <name>shikimate</name>
        <dbReference type="ChEBI" id="CHEBI:36208"/>
    </ligand>
</feature>
<comment type="caution">
    <text evidence="4">Lacks conserved residue(s) required for the propagation of feature annotation.</text>
</comment>
<feature type="binding site" evidence="4">
    <location>
        <position position="252"/>
    </location>
    <ligand>
        <name>NADP(+)</name>
        <dbReference type="ChEBI" id="CHEBI:58349"/>
    </ligand>
</feature>
<proteinExistence type="inferred from homology"/>
<accession>A0ABU4WUJ3</accession>
<comment type="function">
    <text evidence="4">Involved in the biosynthesis of the chorismate, which leads to the biosynthesis of aromatic amino acids. Catalyzes the reversible NADPH linked reduction of 3-dehydroshikimate (DHSA) to yield shikimate (SA).</text>
</comment>
<evidence type="ECO:0000313" key="6">
    <source>
        <dbReference type="EMBL" id="MDX8438953.1"/>
    </source>
</evidence>
<dbReference type="HAMAP" id="MF_00222">
    <property type="entry name" value="Shikimate_DH_AroE"/>
    <property type="match status" value="1"/>
</dbReference>
<dbReference type="EC" id="1.1.1.25" evidence="4"/>
<comment type="similarity">
    <text evidence="4">Belongs to the shikimate dehydrogenase family.</text>
</comment>
<feature type="active site" description="Proton acceptor" evidence="4">
    <location>
        <position position="77"/>
    </location>
</feature>
<dbReference type="InterPro" id="IPR013708">
    <property type="entry name" value="Shikimate_DH-bd_N"/>
</dbReference>
<dbReference type="PANTHER" id="PTHR21089">
    <property type="entry name" value="SHIKIMATE DEHYDROGENASE"/>
    <property type="match status" value="1"/>
</dbReference>
<dbReference type="NCBIfam" id="NF001319">
    <property type="entry name" value="PRK00258.3-3"/>
    <property type="match status" value="1"/>
</dbReference>